<name>A0ABD7HM65_9MYCO</name>
<dbReference type="Proteomes" id="UP000284557">
    <property type="component" value="Unassembled WGS sequence"/>
</dbReference>
<evidence type="ECO:0000256" key="1">
    <source>
        <dbReference type="SAM" id="MobiDB-lite"/>
    </source>
</evidence>
<comment type="caution">
    <text evidence="2">The sequence shown here is derived from an EMBL/GenBank/DDBJ whole genome shotgun (WGS) entry which is preliminary data.</text>
</comment>
<dbReference type="EMBL" id="QXBN01000012">
    <property type="protein sequence ID" value="RIT36790.1"/>
    <property type="molecule type" value="Genomic_DNA"/>
</dbReference>
<evidence type="ECO:0008006" key="4">
    <source>
        <dbReference type="Google" id="ProtNLM"/>
    </source>
</evidence>
<organism evidence="2 3">
    <name type="scientific">Mycobacteroides abscessus</name>
    <dbReference type="NCBI Taxonomy" id="36809"/>
    <lineage>
        <taxon>Bacteria</taxon>
        <taxon>Bacillati</taxon>
        <taxon>Actinomycetota</taxon>
        <taxon>Actinomycetes</taxon>
        <taxon>Mycobacteriales</taxon>
        <taxon>Mycobacteriaceae</taxon>
        <taxon>Mycobacteroides</taxon>
    </lineage>
</organism>
<sequence>MLEGRPGNHMADQLQLDLDPDTPAEAARAAAFADFIKIRTETRSAGPRPRPVPPRHPQDTATVWVCPACGAGEPHEFLRGTNQGIHREYLVHHDNGDPTHTDADGHLRDHQKTRIAGLRPEIRAPY</sequence>
<evidence type="ECO:0000313" key="2">
    <source>
        <dbReference type="EMBL" id="RIT36790.1"/>
    </source>
</evidence>
<dbReference type="AlphaFoldDB" id="A0ABD7HM65"/>
<protein>
    <recommendedName>
        <fullName evidence="4">HNH endonuclease</fullName>
    </recommendedName>
</protein>
<proteinExistence type="predicted"/>
<feature type="region of interest" description="Disordered" evidence="1">
    <location>
        <begin position="40"/>
        <end position="60"/>
    </location>
</feature>
<reference evidence="2 3" key="1">
    <citation type="submission" date="2018-08" db="EMBL/GenBank/DDBJ databases">
        <title>Linezolid Resistance in Mycobacterium abscessus: MIC Distribution and Comprehensive Investigation of Resistance Mechanisms.</title>
        <authorList>
            <person name="Ye M."/>
            <person name="Xu L."/>
            <person name="Zou Y."/>
            <person name="Li B."/>
            <person name="Guo Q."/>
            <person name="Zhang Y."/>
            <person name="Zhan M."/>
            <person name="Xu B."/>
            <person name="Yu F."/>
            <person name="Zhang Z."/>
            <person name="Chu H."/>
        </authorList>
    </citation>
    <scope>NUCLEOTIDE SEQUENCE [LARGE SCALE GENOMIC DNA]</scope>
    <source>
        <strain evidence="2 3">G143</strain>
    </source>
</reference>
<gene>
    <name evidence="2" type="ORF">D2E76_16170</name>
</gene>
<evidence type="ECO:0000313" key="3">
    <source>
        <dbReference type="Proteomes" id="UP000284557"/>
    </source>
</evidence>
<accession>A0ABD7HM65</accession>